<dbReference type="InterPro" id="IPR045054">
    <property type="entry name" value="P4HA-like"/>
</dbReference>
<reference evidence="8 9" key="1">
    <citation type="submission" date="2024-06" db="EMBL/GenBank/DDBJ databases">
        <title>Novosphingobium rhizovicinus M1R2S20.</title>
        <authorList>
            <person name="Sun J.-Q."/>
        </authorList>
    </citation>
    <scope>NUCLEOTIDE SEQUENCE [LARGE SCALE GENOMIC DNA]</scope>
    <source>
        <strain evidence="8 9">M1R2S20</strain>
    </source>
</reference>
<evidence type="ECO:0000256" key="4">
    <source>
        <dbReference type="ARBA" id="ARBA00022964"/>
    </source>
</evidence>
<keyword evidence="5 8" id="KW-0560">Oxidoreductase</keyword>
<accession>A0ABV3RFI1</accession>
<evidence type="ECO:0000313" key="9">
    <source>
        <dbReference type="Proteomes" id="UP001556118"/>
    </source>
</evidence>
<dbReference type="InterPro" id="IPR005123">
    <property type="entry name" value="Oxoglu/Fe-dep_dioxygenase_dom"/>
</dbReference>
<dbReference type="PANTHER" id="PTHR10869">
    <property type="entry name" value="PROLYL 4-HYDROXYLASE ALPHA SUBUNIT"/>
    <property type="match status" value="1"/>
</dbReference>
<dbReference type="Proteomes" id="UP001556118">
    <property type="component" value="Unassembled WGS sequence"/>
</dbReference>
<keyword evidence="2" id="KW-0479">Metal-binding</keyword>
<gene>
    <name evidence="8" type="ORF">ABUH87_17205</name>
</gene>
<dbReference type="EC" id="1.14.11.-" evidence="8"/>
<sequence length="226" mass="25498">MATAKHSNHPAPDRAAMARVGNDVRNRLAADPGIYRVPVDAAEIFAVGDFLDAQECAHMIELIDAVARPSELVRDAAYDNYRTSFSGDVDQADPIVRAIERRLSDLVGIDLSWGETVQGQRYQPGQEFKEHCDWFDTSQPYWRDELRRGGQRSWTAMVYLNAVEEGGQTEFTRLDVSIPPQPGALLLWNNNLPDGTVNWDTMHAALPVVRGVKYVITKWFRARPWS</sequence>
<keyword evidence="3" id="KW-0847">Vitamin C</keyword>
<evidence type="ECO:0000313" key="8">
    <source>
        <dbReference type="EMBL" id="MEW9856863.1"/>
    </source>
</evidence>
<comment type="caution">
    <text evidence="8">The sequence shown here is derived from an EMBL/GenBank/DDBJ whole genome shotgun (WGS) entry which is preliminary data.</text>
</comment>
<dbReference type="EMBL" id="JBFNXR010000054">
    <property type="protein sequence ID" value="MEW9856863.1"/>
    <property type="molecule type" value="Genomic_DNA"/>
</dbReference>
<organism evidence="8 9">
    <name type="scientific">Novosphingobium rhizovicinum</name>
    <dbReference type="NCBI Taxonomy" id="3228928"/>
    <lineage>
        <taxon>Bacteria</taxon>
        <taxon>Pseudomonadati</taxon>
        <taxon>Pseudomonadota</taxon>
        <taxon>Alphaproteobacteria</taxon>
        <taxon>Sphingomonadales</taxon>
        <taxon>Sphingomonadaceae</taxon>
        <taxon>Novosphingobium</taxon>
    </lineage>
</organism>
<proteinExistence type="predicted"/>
<evidence type="ECO:0000256" key="5">
    <source>
        <dbReference type="ARBA" id="ARBA00023002"/>
    </source>
</evidence>
<evidence type="ECO:0000256" key="6">
    <source>
        <dbReference type="ARBA" id="ARBA00023004"/>
    </source>
</evidence>
<dbReference type="SMART" id="SM00702">
    <property type="entry name" value="P4Hc"/>
    <property type="match status" value="1"/>
</dbReference>
<evidence type="ECO:0000259" key="7">
    <source>
        <dbReference type="PROSITE" id="PS51471"/>
    </source>
</evidence>
<keyword evidence="4" id="KW-0223">Dioxygenase</keyword>
<dbReference type="InterPro" id="IPR044862">
    <property type="entry name" value="Pro_4_hyd_alph_FE2OG_OXY"/>
</dbReference>
<comment type="cofactor">
    <cofactor evidence="1">
        <name>L-ascorbate</name>
        <dbReference type="ChEBI" id="CHEBI:38290"/>
    </cofactor>
</comment>
<dbReference type="RefSeq" id="WP_367775339.1">
    <property type="nucleotide sequence ID" value="NZ_JBFNXR010000054.1"/>
</dbReference>
<dbReference type="GO" id="GO:0016491">
    <property type="term" value="F:oxidoreductase activity"/>
    <property type="evidence" value="ECO:0007669"/>
    <property type="project" value="UniProtKB-KW"/>
</dbReference>
<dbReference type="InterPro" id="IPR006620">
    <property type="entry name" value="Pro_4_hyd_alph"/>
</dbReference>
<keyword evidence="6" id="KW-0408">Iron</keyword>
<dbReference type="Pfam" id="PF13640">
    <property type="entry name" value="2OG-FeII_Oxy_3"/>
    <property type="match status" value="1"/>
</dbReference>
<dbReference type="PROSITE" id="PS51471">
    <property type="entry name" value="FE2OG_OXY"/>
    <property type="match status" value="1"/>
</dbReference>
<evidence type="ECO:0000256" key="3">
    <source>
        <dbReference type="ARBA" id="ARBA00022896"/>
    </source>
</evidence>
<feature type="domain" description="Fe2OG dioxygenase" evidence="7">
    <location>
        <begin position="113"/>
        <end position="222"/>
    </location>
</feature>
<evidence type="ECO:0000256" key="2">
    <source>
        <dbReference type="ARBA" id="ARBA00022723"/>
    </source>
</evidence>
<dbReference type="PANTHER" id="PTHR10869:SF246">
    <property type="entry name" value="TRANSMEMBRANE PROLYL 4-HYDROXYLASE"/>
    <property type="match status" value="1"/>
</dbReference>
<protein>
    <submittedName>
        <fullName evidence="8">Prolyl hydroxylase family protein</fullName>
        <ecNumber evidence="8">1.14.11.-</ecNumber>
    </submittedName>
</protein>
<name>A0ABV3RFI1_9SPHN</name>
<dbReference type="Gene3D" id="2.60.120.620">
    <property type="entry name" value="q2cbj1_9rhob like domain"/>
    <property type="match status" value="1"/>
</dbReference>
<keyword evidence="9" id="KW-1185">Reference proteome</keyword>
<evidence type="ECO:0000256" key="1">
    <source>
        <dbReference type="ARBA" id="ARBA00001961"/>
    </source>
</evidence>